<gene>
    <name evidence="2" type="ORF">OIU85_028192</name>
</gene>
<feature type="compositionally biased region" description="Basic residues" evidence="1">
    <location>
        <begin position="29"/>
        <end position="38"/>
    </location>
</feature>
<dbReference type="Proteomes" id="UP001151529">
    <property type="component" value="Chromosome 4"/>
</dbReference>
<protein>
    <submittedName>
        <fullName evidence="2">Uncharacterized protein</fullName>
    </submittedName>
</protein>
<keyword evidence="3" id="KW-1185">Reference proteome</keyword>
<comment type="caution">
    <text evidence="2">The sequence shown here is derived from an EMBL/GenBank/DDBJ whole genome shotgun (WGS) entry which is preliminary data.</text>
</comment>
<evidence type="ECO:0000313" key="2">
    <source>
        <dbReference type="EMBL" id="KAJ6707894.1"/>
    </source>
</evidence>
<dbReference type="AlphaFoldDB" id="A0A9Q0QKX0"/>
<reference evidence="2" key="1">
    <citation type="submission" date="2022-11" db="EMBL/GenBank/DDBJ databases">
        <authorList>
            <person name="Hyden B.L."/>
            <person name="Feng K."/>
            <person name="Yates T."/>
            <person name="Jawdy S."/>
            <person name="Smart L.B."/>
            <person name="Muchero W."/>
        </authorList>
    </citation>
    <scope>NUCLEOTIDE SEQUENCE</scope>
    <source>
        <tissue evidence="2">Shoot tip</tissue>
    </source>
</reference>
<dbReference type="EMBL" id="JAPFFL010000008">
    <property type="protein sequence ID" value="KAJ6707894.1"/>
    <property type="molecule type" value="Genomic_DNA"/>
</dbReference>
<proteinExistence type="predicted"/>
<name>A0A9Q0QKX0_SALVM</name>
<accession>A0A9Q0QKX0</accession>
<feature type="region of interest" description="Disordered" evidence="1">
    <location>
        <begin position="26"/>
        <end position="72"/>
    </location>
</feature>
<evidence type="ECO:0000256" key="1">
    <source>
        <dbReference type="SAM" id="MobiDB-lite"/>
    </source>
</evidence>
<reference evidence="2" key="2">
    <citation type="journal article" date="2023" name="Int. J. Mol. Sci.">
        <title>De Novo Assembly and Annotation of 11 Diverse Shrub Willow (Salix) Genomes Reveals Novel Gene Organization in Sex-Linked Regions.</title>
        <authorList>
            <person name="Hyden B."/>
            <person name="Feng K."/>
            <person name="Yates T.B."/>
            <person name="Jawdy S."/>
            <person name="Cereghino C."/>
            <person name="Smart L.B."/>
            <person name="Muchero W."/>
        </authorList>
    </citation>
    <scope>NUCLEOTIDE SEQUENCE [LARGE SCALE GENOMIC DNA]</scope>
    <source>
        <tissue evidence="2">Shoot tip</tissue>
    </source>
</reference>
<feature type="compositionally biased region" description="Basic and acidic residues" evidence="1">
    <location>
        <begin position="39"/>
        <end position="55"/>
    </location>
</feature>
<evidence type="ECO:0000313" key="3">
    <source>
        <dbReference type="Proteomes" id="UP001151529"/>
    </source>
</evidence>
<sequence>MADEEEDGGRREREISSWLSCWPLEKTKRTMAGRRTKVKGTEQKTRSRGNDTGQREKKKTKGQKRAENWDGI</sequence>
<organism evidence="2 3">
    <name type="scientific">Salix viminalis</name>
    <name type="common">Common osier</name>
    <name type="synonym">Basket willow</name>
    <dbReference type="NCBI Taxonomy" id="40686"/>
    <lineage>
        <taxon>Eukaryota</taxon>
        <taxon>Viridiplantae</taxon>
        <taxon>Streptophyta</taxon>
        <taxon>Embryophyta</taxon>
        <taxon>Tracheophyta</taxon>
        <taxon>Spermatophyta</taxon>
        <taxon>Magnoliopsida</taxon>
        <taxon>eudicotyledons</taxon>
        <taxon>Gunneridae</taxon>
        <taxon>Pentapetalae</taxon>
        <taxon>rosids</taxon>
        <taxon>fabids</taxon>
        <taxon>Malpighiales</taxon>
        <taxon>Salicaceae</taxon>
        <taxon>Saliceae</taxon>
        <taxon>Salix</taxon>
    </lineage>
</organism>